<comment type="subcellular location">
    <subcellularLocation>
        <location evidence="1">Cytoplasm</location>
    </subcellularLocation>
</comment>
<dbReference type="SUPFAM" id="SSF89550">
    <property type="entry name" value="PHP domain-like"/>
    <property type="match status" value="1"/>
</dbReference>
<dbReference type="InterPro" id="IPR012340">
    <property type="entry name" value="NA-bd_OB-fold"/>
</dbReference>
<evidence type="ECO:0000256" key="10">
    <source>
        <dbReference type="ARBA" id="ARBA00026073"/>
    </source>
</evidence>
<accession>A0A426TCF6</accession>
<evidence type="ECO:0000313" key="14">
    <source>
        <dbReference type="Proteomes" id="UP000274117"/>
    </source>
</evidence>
<comment type="caution">
    <text evidence="13">The sequence shown here is derived from an EMBL/GenBank/DDBJ whole genome shotgun (WGS) entry which is preliminary data.</text>
</comment>
<evidence type="ECO:0000256" key="11">
    <source>
        <dbReference type="ARBA" id="ARBA00049244"/>
    </source>
</evidence>
<evidence type="ECO:0000259" key="12">
    <source>
        <dbReference type="SMART" id="SM00481"/>
    </source>
</evidence>
<evidence type="ECO:0000313" key="13">
    <source>
        <dbReference type="EMBL" id="RRR51916.1"/>
    </source>
</evidence>
<evidence type="ECO:0000256" key="9">
    <source>
        <dbReference type="ARBA" id="ARBA00025611"/>
    </source>
</evidence>
<dbReference type="Pfam" id="PF14579">
    <property type="entry name" value="HHH_6"/>
    <property type="match status" value="1"/>
</dbReference>
<dbReference type="AlphaFoldDB" id="A0A426TCF6"/>
<feature type="domain" description="Polymerase/histidinol phosphatase N-terminal" evidence="12">
    <location>
        <begin position="3"/>
        <end position="70"/>
    </location>
</feature>
<keyword evidence="6 13" id="KW-0548">Nucleotidyltransferase</keyword>
<dbReference type="EMBL" id="RSDO01000013">
    <property type="protein sequence ID" value="RRR51916.1"/>
    <property type="molecule type" value="Genomic_DNA"/>
</dbReference>
<comment type="function">
    <text evidence="9">DNA polymerase III is a complex, multichain enzyme responsible for most of the replicative synthesis in bacteria. This DNA polymerase also exhibits 3' to 5' exonuclease activity. The alpha chain is the DNA polymerase.</text>
</comment>
<dbReference type="PANTHER" id="PTHR32294:SF0">
    <property type="entry name" value="DNA POLYMERASE III SUBUNIT ALPHA"/>
    <property type="match status" value="1"/>
</dbReference>
<comment type="catalytic activity">
    <reaction evidence="11">
        <text>DNA(n) + a 2'-deoxyribonucleoside 5'-triphosphate = DNA(n+1) + diphosphate</text>
        <dbReference type="Rhea" id="RHEA:22508"/>
        <dbReference type="Rhea" id="RHEA-COMP:17339"/>
        <dbReference type="Rhea" id="RHEA-COMP:17340"/>
        <dbReference type="ChEBI" id="CHEBI:33019"/>
        <dbReference type="ChEBI" id="CHEBI:61560"/>
        <dbReference type="ChEBI" id="CHEBI:173112"/>
        <dbReference type="EC" id="2.7.7.7"/>
    </reaction>
</comment>
<protein>
    <recommendedName>
        <fullName evidence="4">DNA polymerase III subunit alpha</fullName>
        <ecNumber evidence="3">2.7.7.7</ecNumber>
    </recommendedName>
</protein>
<dbReference type="Gene3D" id="2.40.50.140">
    <property type="entry name" value="Nucleic acid-binding proteins"/>
    <property type="match status" value="1"/>
</dbReference>
<dbReference type="NCBIfam" id="TIGR00594">
    <property type="entry name" value="polc"/>
    <property type="match status" value="1"/>
</dbReference>
<dbReference type="Gene3D" id="1.10.10.1600">
    <property type="entry name" value="Bacterial DNA polymerase III alpha subunit, thumb domain"/>
    <property type="match status" value="1"/>
</dbReference>
<dbReference type="Proteomes" id="UP000274117">
    <property type="component" value="Unassembled WGS sequence"/>
</dbReference>
<comment type="subunit">
    <text evidence="10">DNA polymerase III contains a core (composed of alpha, epsilon and theta chains) that associates with a tau subunit. This core dimerizes to form the POLIII' complex. PolIII' associates with the gamma complex (composed of gamma, delta, delta', psi and chi chains) and with the beta chain to form the complete DNA polymerase III complex.</text>
</comment>
<evidence type="ECO:0000256" key="6">
    <source>
        <dbReference type="ARBA" id="ARBA00022695"/>
    </source>
</evidence>
<dbReference type="GO" id="GO:0006260">
    <property type="term" value="P:DNA replication"/>
    <property type="evidence" value="ECO:0007669"/>
    <property type="project" value="UniProtKB-KW"/>
</dbReference>
<sequence length="1036" mass="118175">MLAQLDTKTVYTFMDSMVTIDRYVQQAKELGYRTIGMMDRDNLYAAYSFMESCQLVGLQPVIGCECDWDLAGYEHPIATKLVALSTTGYRNLLKISTAKMLGQDDFESIRQYLQDVALILPYFPGIDQLDLGLEFYIGVSLETPVQEFTQPILPLYPVRLFDREQVQALQVLRAIRDNVQLNQVPDLEPGQVLLSADSLKDLFSSRFPQAVVNLEKLVQGISYDLDKSLKLPRFNRQRSAVEELREQAEAGLREKGLFEPAYQERLDRELAVIHKMGFDDYFLIVWDLLRFGRSQGYYMGMGRGSAVGSLVAYALNITGIDPVKHNLLFERFLNEERYSMPDIDIDIPDIHRPDFIHYVRDRYGSTHAAQIVTYSTFGAKQAIRDVFKRFGTPEYELTNITRKISFKDSLASAYQRNASFRQLINSKIEYQKAFAIAQQIEGQPRQTSIHAAGVVMSDEELTDTIPLKMGEDMLITQYDAHAVEANGLLKMDFLGLRNLTFVQKMAQAVADKYGKTIDIAGIDLEDSPTLALFAAGKTKGIFQFEQPGAINLLQRVKPNRFEDVVATTSLNRPGASDYIDNFVKRKQGQEEIDLLDSSIANILRPTYGIMLYQEQVMQIAQVYAGFTLGKADLLRRAMSKKKAEEMQAMEAAFLAGALANGHEETKAKKIFAMMAKFAGYGFNRSHAYAYSALAFQMAYFKTHYPDIFFDVMLNFSSSTYITDALQFDFQVARLSMNTIPYYDKFDKSKIYLGLKNIKGLPKDFSLWLIENRPYKSVEDFILKLPAQYKKKDLLTPLIHIGLFDEFESNRKKIVENLDNLFVFADAFGSFFAEETYSWLQSDDFNDSEKYQLEQAVLGIGISPHPLIKLRQETQRPVTDLGDLVAGNRVTILIQVQSIRRIRTKNSGQPMAFLQVTDMKDKSEVTVFPELYQQTGQFLKEGDILYVTGKVQEREGQLQLVADKLEIVSLEKLWILLENREHDHAVARILAKYKGSIPVVLHYQDSNQTIQVDQFQVMKTPQLEQELAEFAMKTVFR</sequence>
<dbReference type="EC" id="2.7.7.7" evidence="3"/>
<dbReference type="Pfam" id="PF17657">
    <property type="entry name" value="DNA_pol3_finger"/>
    <property type="match status" value="1"/>
</dbReference>
<gene>
    <name evidence="13" type="ORF">EI998_07810</name>
</gene>
<organism evidence="13 14">
    <name type="scientific">Streptococcus suis</name>
    <dbReference type="NCBI Taxonomy" id="1307"/>
    <lineage>
        <taxon>Bacteria</taxon>
        <taxon>Bacillati</taxon>
        <taxon>Bacillota</taxon>
        <taxon>Bacilli</taxon>
        <taxon>Lactobacillales</taxon>
        <taxon>Streptococcaceae</taxon>
        <taxon>Streptococcus</taxon>
    </lineage>
</organism>
<dbReference type="PANTHER" id="PTHR32294">
    <property type="entry name" value="DNA POLYMERASE III SUBUNIT ALPHA"/>
    <property type="match status" value="1"/>
</dbReference>
<dbReference type="InterPro" id="IPR041931">
    <property type="entry name" value="DNA_pol3_alpha_thumb_dom"/>
</dbReference>
<evidence type="ECO:0000256" key="4">
    <source>
        <dbReference type="ARBA" id="ARBA00019114"/>
    </source>
</evidence>
<comment type="similarity">
    <text evidence="2">Belongs to the DNA polymerase type-C family. DnaE subfamily.</text>
</comment>
<evidence type="ECO:0000256" key="3">
    <source>
        <dbReference type="ARBA" id="ARBA00012417"/>
    </source>
</evidence>
<dbReference type="Gene3D" id="3.20.20.140">
    <property type="entry name" value="Metal-dependent hydrolases"/>
    <property type="match status" value="1"/>
</dbReference>
<dbReference type="InterPro" id="IPR003141">
    <property type="entry name" value="Pol/His_phosphatase_N"/>
</dbReference>
<dbReference type="InterPro" id="IPR040982">
    <property type="entry name" value="DNA_pol3_finger"/>
</dbReference>
<dbReference type="InterPro" id="IPR016195">
    <property type="entry name" value="Pol/histidinol_Pase-like"/>
</dbReference>
<proteinExistence type="inferred from homology"/>
<evidence type="ECO:0000256" key="2">
    <source>
        <dbReference type="ARBA" id="ARBA00009496"/>
    </source>
</evidence>
<dbReference type="GO" id="GO:0003887">
    <property type="term" value="F:DNA-directed DNA polymerase activity"/>
    <property type="evidence" value="ECO:0007669"/>
    <property type="project" value="UniProtKB-KW"/>
</dbReference>
<reference evidence="13 14" key="1">
    <citation type="submission" date="2018-11" db="EMBL/GenBank/DDBJ databases">
        <authorList>
            <person name="Stevens M.J."/>
            <person name="Cernela N."/>
            <person name="Spoerry Serrano N."/>
            <person name="Schmitt S."/>
            <person name="Schrenzel J."/>
            <person name="Stephan R."/>
        </authorList>
    </citation>
    <scope>NUCLEOTIDE SEQUENCE [LARGE SCALE GENOMIC DNA]</scope>
    <source>
        <strain evidence="13 14">PP422</strain>
    </source>
</reference>
<dbReference type="CDD" id="cd04485">
    <property type="entry name" value="DnaE_OBF"/>
    <property type="match status" value="1"/>
</dbReference>
<dbReference type="InterPro" id="IPR004013">
    <property type="entry name" value="PHP_dom"/>
</dbReference>
<reference evidence="13 14" key="2">
    <citation type="submission" date="2018-12" db="EMBL/GenBank/DDBJ databases">
        <title>Whole-genome sequences of fifteen clinical Streptococcus suis strains isolated from pigs between 2006 and 2018.</title>
        <authorList>
            <person name="Stevens M.J.A."/>
            <person name="Cernela N."/>
            <person name="Spoerry Serrano N."/>
            <person name="Schmitt S."/>
            <person name="Schrenzel J."/>
            <person name="Stephan R."/>
        </authorList>
    </citation>
    <scope>NUCLEOTIDE SEQUENCE [LARGE SCALE GENOMIC DNA]</scope>
    <source>
        <strain evidence="13 14">PP422</strain>
    </source>
</reference>
<evidence type="ECO:0000256" key="5">
    <source>
        <dbReference type="ARBA" id="ARBA00022679"/>
    </source>
</evidence>
<keyword evidence="7" id="KW-0235">DNA replication</keyword>
<dbReference type="InterPro" id="IPR029460">
    <property type="entry name" value="DNAPol_HHH"/>
</dbReference>
<evidence type="ECO:0000256" key="8">
    <source>
        <dbReference type="ARBA" id="ARBA00022932"/>
    </source>
</evidence>
<dbReference type="Pfam" id="PF07733">
    <property type="entry name" value="DNA_pol3_alpha"/>
    <property type="match status" value="1"/>
</dbReference>
<dbReference type="GO" id="GO:0005737">
    <property type="term" value="C:cytoplasm"/>
    <property type="evidence" value="ECO:0007669"/>
    <property type="project" value="UniProtKB-SubCell"/>
</dbReference>
<dbReference type="NCBIfam" id="NF005582">
    <property type="entry name" value="PRK07279.1"/>
    <property type="match status" value="1"/>
</dbReference>
<dbReference type="GO" id="GO:0008408">
    <property type="term" value="F:3'-5' exonuclease activity"/>
    <property type="evidence" value="ECO:0007669"/>
    <property type="project" value="InterPro"/>
</dbReference>
<dbReference type="InterPro" id="IPR004805">
    <property type="entry name" value="DnaE2/DnaE/PolC"/>
</dbReference>
<dbReference type="GO" id="GO:0003676">
    <property type="term" value="F:nucleic acid binding"/>
    <property type="evidence" value="ECO:0007669"/>
    <property type="project" value="InterPro"/>
</dbReference>
<evidence type="ECO:0000256" key="7">
    <source>
        <dbReference type="ARBA" id="ARBA00022705"/>
    </source>
</evidence>
<evidence type="ECO:0000256" key="1">
    <source>
        <dbReference type="ARBA" id="ARBA00004496"/>
    </source>
</evidence>
<keyword evidence="5 13" id="KW-0808">Transferase</keyword>
<dbReference type="Pfam" id="PF01336">
    <property type="entry name" value="tRNA_anti-codon"/>
    <property type="match status" value="1"/>
</dbReference>
<dbReference type="SMART" id="SM00481">
    <property type="entry name" value="POLIIIAc"/>
    <property type="match status" value="1"/>
</dbReference>
<dbReference type="CDD" id="cd07431">
    <property type="entry name" value="PHP_PolIIIA"/>
    <property type="match status" value="1"/>
</dbReference>
<dbReference type="Pfam" id="PF02811">
    <property type="entry name" value="PHP"/>
    <property type="match status" value="1"/>
</dbReference>
<dbReference type="InterPro" id="IPR011708">
    <property type="entry name" value="DNA_pol3_alpha_NTPase_dom"/>
</dbReference>
<name>A0A426TCF6_STRSU</name>
<dbReference type="InterPro" id="IPR004365">
    <property type="entry name" value="NA-bd_OB_tRNA"/>
</dbReference>
<keyword evidence="8" id="KW-0239">DNA-directed DNA polymerase</keyword>